<gene>
    <name evidence="2" type="ORF">EKM59_04925</name>
</gene>
<proteinExistence type="predicted"/>
<keyword evidence="3" id="KW-1185">Reference proteome</keyword>
<organism evidence="2 3">
    <name type="scientific">Legionella septentrionalis</name>
    <dbReference type="NCBI Taxonomy" id="2498109"/>
    <lineage>
        <taxon>Bacteria</taxon>
        <taxon>Pseudomonadati</taxon>
        <taxon>Pseudomonadota</taxon>
        <taxon>Gammaproteobacteria</taxon>
        <taxon>Legionellales</taxon>
        <taxon>Legionellaceae</taxon>
        <taxon>Legionella</taxon>
    </lineage>
</organism>
<dbReference type="AlphaFoldDB" id="A0A3S0VAW9"/>
<dbReference type="Gene3D" id="3.40.50.11050">
    <property type="match status" value="1"/>
</dbReference>
<accession>A0A3S0VAW9</accession>
<reference evidence="2 3" key="1">
    <citation type="submission" date="2018-12" db="EMBL/GenBank/DDBJ databases">
        <title>Legionella sp,whole genome shotgun sequence.</title>
        <authorList>
            <person name="Wu H."/>
        </authorList>
    </citation>
    <scope>NUCLEOTIDE SEQUENCE [LARGE SCALE GENOMIC DNA]</scope>
    <source>
        <strain evidence="3">km714</strain>
    </source>
</reference>
<feature type="compositionally biased region" description="Polar residues" evidence="1">
    <location>
        <begin position="448"/>
        <end position="458"/>
    </location>
</feature>
<protein>
    <submittedName>
        <fullName evidence="2">Uncharacterized protein</fullName>
    </submittedName>
</protein>
<comment type="caution">
    <text evidence="2">The sequence shown here is derived from an EMBL/GenBank/DDBJ whole genome shotgun (WGS) entry which is preliminary data.</text>
</comment>
<dbReference type="InterPro" id="IPR038383">
    <property type="entry name" value="CPD_dom_sf"/>
</dbReference>
<dbReference type="Proteomes" id="UP000288012">
    <property type="component" value="Unassembled WGS sequence"/>
</dbReference>
<sequence length="489" mass="55373">MPNLPRNIILAMGTDKATLDAARNLAKQLPNAEIRPFNANCLIGLSSEEIENLTAVGHAHREAYGGRGFSAEAFVEELSTAIDKANREKDPGDALLQKTDIQRMRCIGCEVGFVDKDGLSYAQKLANDFAAEGYENLKLSALSNKNTAIPLENMYVSINPDGSASIKADKEDFQSSIPRQQRVELAKEIVDLRKKLDFGQLVLGFFGASKLCKEIEQKIKQFKELDETLNKNFIQIGEEKSPITALDSNEIYQFPPKFSPEYIEYLENKLARFRVEIEYDEEQIKLAKSERVREIYEESLIYKKKEAAPLENKLAYAIEHKNVENINPHASFANIAEKTNDFAEQASDDFKISLNNRQDKKTVGWWQAIKNWFTDMLTSHSKEEEFAVLNIPSAVAAREKFERPIEVTSGVNEANLTQMEAKKEQHIEQKNSSATFSWKDTPPAKGLNNINGERQSQVDLKASLKEMKQEDRKKVAEPELEQQSVLQMK</sequence>
<evidence type="ECO:0000313" key="3">
    <source>
        <dbReference type="Proteomes" id="UP000288012"/>
    </source>
</evidence>
<dbReference type="EMBL" id="RZGR01000011">
    <property type="protein sequence ID" value="RUQ88655.1"/>
    <property type="molecule type" value="Genomic_DNA"/>
</dbReference>
<feature type="compositionally biased region" description="Basic and acidic residues" evidence="1">
    <location>
        <begin position="462"/>
        <end position="477"/>
    </location>
</feature>
<feature type="region of interest" description="Disordered" evidence="1">
    <location>
        <begin position="427"/>
        <end position="489"/>
    </location>
</feature>
<dbReference type="RefSeq" id="WP_127111198.1">
    <property type="nucleotide sequence ID" value="NZ_RZGR01000011.1"/>
</dbReference>
<evidence type="ECO:0000313" key="2">
    <source>
        <dbReference type="EMBL" id="RUQ88655.1"/>
    </source>
</evidence>
<evidence type="ECO:0000256" key="1">
    <source>
        <dbReference type="SAM" id="MobiDB-lite"/>
    </source>
</evidence>
<name>A0A3S0VAW9_9GAMM</name>